<sequence>MAEWHSFAKLRMHTDPTLEHFRILTPEVHRLVRDFKRTTCAAFETYELARETSSRNRKAVADAAKSGATAKAVSKKRKTLNLNTYKYHSMPDFPPTIPKFSTTDLFSTRLGESLHRLIKRLYSITSKRDHPAQIAKRYIRIQRARMSAAVDGYKARRAGARKRAGSRPMQRLELVFADPYGAKALEIHHNITLIRRRPLNLHTDFNPRSGDPAMKYFIPHLQDHFLDRLLACENDERVYSDADRRTIDIRGDKIYASKLFRVNYTTYDVRRDQDVMNSGALPFIMVHSPDAGNPGQAPYLYAQLLGIFNATVSRVMETTRTTAQRIDFLWVRWMEPEPRYTSGLKEGKLPLVRYVADTDATAFGFLDPELVVRGAHLMPVFSRGRTAELLATETRTAARFANDCSDWKNYYVGIFVDRDMAMRYIGGGIGHLDTGHGELRVAEGLESDVEEDEDPPGPADTDDDTDEGNTSSSSSESDSDAEDEVGGGGLFNDDDEMDID</sequence>
<dbReference type="EMBL" id="JACAZE010000001">
    <property type="protein sequence ID" value="KAF7322404.1"/>
    <property type="molecule type" value="Genomic_DNA"/>
</dbReference>
<evidence type="ECO:0000313" key="2">
    <source>
        <dbReference type="EMBL" id="KAF7322404.1"/>
    </source>
</evidence>
<proteinExistence type="predicted"/>
<gene>
    <name evidence="2" type="ORF">HMN09_00018400</name>
</gene>
<accession>A0A8H6WS03</accession>
<feature type="region of interest" description="Disordered" evidence="1">
    <location>
        <begin position="444"/>
        <end position="500"/>
    </location>
</feature>
<evidence type="ECO:0000256" key="1">
    <source>
        <dbReference type="SAM" id="MobiDB-lite"/>
    </source>
</evidence>
<evidence type="ECO:0000313" key="3">
    <source>
        <dbReference type="Proteomes" id="UP000613580"/>
    </source>
</evidence>
<protein>
    <submittedName>
        <fullName evidence="2">Uncharacterized protein</fullName>
    </submittedName>
</protein>
<dbReference type="Proteomes" id="UP000613580">
    <property type="component" value="Unassembled WGS sequence"/>
</dbReference>
<reference evidence="2" key="1">
    <citation type="submission" date="2020-05" db="EMBL/GenBank/DDBJ databases">
        <title>Mycena genomes resolve the evolution of fungal bioluminescence.</title>
        <authorList>
            <person name="Tsai I.J."/>
        </authorList>
    </citation>
    <scope>NUCLEOTIDE SEQUENCE</scope>
    <source>
        <strain evidence="2">110903Hualien_Pintung</strain>
    </source>
</reference>
<keyword evidence="3" id="KW-1185">Reference proteome</keyword>
<dbReference type="OrthoDB" id="3269417at2759"/>
<feature type="compositionally biased region" description="Acidic residues" evidence="1">
    <location>
        <begin position="445"/>
        <end position="467"/>
    </location>
</feature>
<dbReference type="AlphaFoldDB" id="A0A8H6WS03"/>
<name>A0A8H6WS03_MYCCL</name>
<comment type="caution">
    <text evidence="2">The sequence shown here is derived from an EMBL/GenBank/DDBJ whole genome shotgun (WGS) entry which is preliminary data.</text>
</comment>
<organism evidence="2 3">
    <name type="scientific">Mycena chlorophos</name>
    <name type="common">Agaric fungus</name>
    <name type="synonym">Agaricus chlorophos</name>
    <dbReference type="NCBI Taxonomy" id="658473"/>
    <lineage>
        <taxon>Eukaryota</taxon>
        <taxon>Fungi</taxon>
        <taxon>Dikarya</taxon>
        <taxon>Basidiomycota</taxon>
        <taxon>Agaricomycotina</taxon>
        <taxon>Agaricomycetes</taxon>
        <taxon>Agaricomycetidae</taxon>
        <taxon>Agaricales</taxon>
        <taxon>Marasmiineae</taxon>
        <taxon>Mycenaceae</taxon>
        <taxon>Mycena</taxon>
    </lineage>
</organism>